<dbReference type="PANTHER" id="PTHR31726">
    <property type="entry name" value="PROTEIN ICE2"/>
    <property type="match status" value="1"/>
</dbReference>
<keyword evidence="1" id="KW-0812">Transmembrane</keyword>
<feature type="transmembrane region" description="Helical" evidence="1">
    <location>
        <begin position="103"/>
        <end position="120"/>
    </location>
</feature>
<organism evidence="2 3">
    <name type="scientific">Marasmiellus scandens</name>
    <dbReference type="NCBI Taxonomy" id="2682957"/>
    <lineage>
        <taxon>Eukaryota</taxon>
        <taxon>Fungi</taxon>
        <taxon>Dikarya</taxon>
        <taxon>Basidiomycota</taxon>
        <taxon>Agaricomycotina</taxon>
        <taxon>Agaricomycetes</taxon>
        <taxon>Agaricomycetidae</taxon>
        <taxon>Agaricales</taxon>
        <taxon>Marasmiineae</taxon>
        <taxon>Omphalotaceae</taxon>
        <taxon>Marasmiellus</taxon>
    </lineage>
</organism>
<sequence>MSALVWRAVAHTAKASSFLQILLFLPLTLATLSKPAFLLLSLLLSIHAAIHGTLILIWGSTALSVLQLPMHPILLLLVFNLFSSSLDPWILFATGWWETALKFSGPIFIMLEGMSSLLVAQKIGQEGKRLVEEGESYQFGFLISSAIAYVWFAWWIVVSYPSAATSPLSSTLLGVALTALLFLTFIGFALRRTNIIESACISLVMAYNIWLCGVDQTSPLDITSTYVPLLPNLVPLSQALLNFVTNTLPKPVLIALLYRLTILHLGSRILPTIGADSWERESGGPDEWEDRPTSNLTRLLLTYRQLLYVTCYSQLLLLDHSSLTWWRWINVFFTLIIWAVELLVSTEDDAVSEKWKMD</sequence>
<name>A0ABR1JZ98_9AGAR</name>
<evidence type="ECO:0000313" key="3">
    <source>
        <dbReference type="Proteomes" id="UP001498398"/>
    </source>
</evidence>
<accession>A0ABR1JZ98</accession>
<evidence type="ECO:0000256" key="1">
    <source>
        <dbReference type="SAM" id="Phobius"/>
    </source>
</evidence>
<evidence type="ECO:0000313" key="2">
    <source>
        <dbReference type="EMBL" id="KAK7468847.1"/>
    </source>
</evidence>
<proteinExistence type="predicted"/>
<feature type="transmembrane region" description="Helical" evidence="1">
    <location>
        <begin position="324"/>
        <end position="344"/>
    </location>
</feature>
<dbReference type="Proteomes" id="UP001498398">
    <property type="component" value="Unassembled WGS sequence"/>
</dbReference>
<keyword evidence="3" id="KW-1185">Reference proteome</keyword>
<feature type="transmembrane region" description="Helical" evidence="1">
    <location>
        <begin position="141"/>
        <end position="160"/>
    </location>
</feature>
<keyword evidence="1" id="KW-1133">Transmembrane helix</keyword>
<protein>
    <submittedName>
        <fullName evidence="2">Uncharacterized protein</fullName>
    </submittedName>
</protein>
<keyword evidence="1" id="KW-0472">Membrane</keyword>
<gene>
    <name evidence="2" type="ORF">VKT23_003348</name>
</gene>
<feature type="transmembrane region" description="Helical" evidence="1">
    <location>
        <begin position="40"/>
        <end position="66"/>
    </location>
</feature>
<dbReference type="Pfam" id="PF08426">
    <property type="entry name" value="ICE2"/>
    <property type="match status" value="2"/>
</dbReference>
<dbReference type="PANTHER" id="PTHR31726:SF2">
    <property type="entry name" value="PROTEIN ICE2"/>
    <property type="match status" value="1"/>
</dbReference>
<reference evidence="2 3" key="1">
    <citation type="submission" date="2024-01" db="EMBL/GenBank/DDBJ databases">
        <title>A draft genome for the cacao thread blight pathogen Marasmiellus scandens.</title>
        <authorList>
            <person name="Baruah I.K."/>
            <person name="Leung J."/>
            <person name="Bukari Y."/>
            <person name="Amoako-Attah I."/>
            <person name="Meinhardt L.W."/>
            <person name="Bailey B.A."/>
            <person name="Cohen S.P."/>
        </authorList>
    </citation>
    <scope>NUCLEOTIDE SEQUENCE [LARGE SCALE GENOMIC DNA]</scope>
    <source>
        <strain evidence="2 3">GH-19</strain>
    </source>
</reference>
<dbReference type="EMBL" id="JBANRG010000003">
    <property type="protein sequence ID" value="KAK7468847.1"/>
    <property type="molecule type" value="Genomic_DNA"/>
</dbReference>
<comment type="caution">
    <text evidence="2">The sequence shown here is derived from an EMBL/GenBank/DDBJ whole genome shotgun (WGS) entry which is preliminary data.</text>
</comment>
<feature type="transmembrane region" description="Helical" evidence="1">
    <location>
        <begin position="73"/>
        <end position="97"/>
    </location>
</feature>
<dbReference type="InterPro" id="IPR013635">
    <property type="entry name" value="Ice2"/>
</dbReference>
<feature type="transmembrane region" description="Helical" evidence="1">
    <location>
        <begin position="172"/>
        <end position="190"/>
    </location>
</feature>